<evidence type="ECO:0000256" key="10">
    <source>
        <dbReference type="SAM" id="MobiDB-lite"/>
    </source>
</evidence>
<dbReference type="Proteomes" id="UP000008782">
    <property type="component" value="Unassembled WGS sequence"/>
</dbReference>
<dbReference type="OrthoDB" id="20086at2759"/>
<feature type="region of interest" description="Disordered" evidence="10">
    <location>
        <begin position="36"/>
        <end position="63"/>
    </location>
</feature>
<dbReference type="STRING" id="645133.E3Q776"/>
<name>E3Q776_COLGM</name>
<evidence type="ECO:0000256" key="1">
    <source>
        <dbReference type="ARBA" id="ARBA00003836"/>
    </source>
</evidence>
<comment type="subcellular location">
    <subcellularLocation>
        <location evidence="3">Cytoplasm</location>
    </subcellularLocation>
    <subcellularLocation>
        <location evidence="2">Nucleus</location>
    </subcellularLocation>
</comment>
<evidence type="ECO:0000313" key="13">
    <source>
        <dbReference type="Proteomes" id="UP000008782"/>
    </source>
</evidence>
<dbReference type="eggNOG" id="KOG4774">
    <property type="taxonomic scope" value="Eukaryota"/>
</dbReference>
<comment type="function">
    <text evidence="1">The complex LTO1:YAE1 may function as a target specific adapter that probably recruits apo-RPLI1 to the cytosolic iron-sulfur protein assembly (CIA) complex machinery. May be required for biogenesis of the large ribosomal subunit and initiation of translation.</text>
</comment>
<evidence type="ECO:0000256" key="6">
    <source>
        <dbReference type="ARBA" id="ARBA00017286"/>
    </source>
</evidence>
<dbReference type="GO" id="GO:0005737">
    <property type="term" value="C:cytoplasm"/>
    <property type="evidence" value="ECO:0007669"/>
    <property type="project" value="UniProtKB-SubCell"/>
</dbReference>
<evidence type="ECO:0000256" key="5">
    <source>
        <dbReference type="ARBA" id="ARBA00011427"/>
    </source>
</evidence>
<comment type="similarity">
    <text evidence="4">Belongs to the YAE1 family.</text>
</comment>
<dbReference type="GeneID" id="24407899"/>
<evidence type="ECO:0000313" key="12">
    <source>
        <dbReference type="EMBL" id="EFQ26714.1"/>
    </source>
</evidence>
<dbReference type="PANTHER" id="PTHR18829:SF0">
    <property type="entry name" value="PROTEIN YAE1 HOMOLOG"/>
    <property type="match status" value="1"/>
</dbReference>
<evidence type="ECO:0000259" key="11">
    <source>
        <dbReference type="Pfam" id="PF09811"/>
    </source>
</evidence>
<dbReference type="GO" id="GO:0005634">
    <property type="term" value="C:nucleus"/>
    <property type="evidence" value="ECO:0007669"/>
    <property type="project" value="UniProtKB-SubCell"/>
</dbReference>
<gene>
    <name evidence="12" type="ORF">GLRG_02534</name>
</gene>
<evidence type="ECO:0000256" key="7">
    <source>
        <dbReference type="ARBA" id="ARBA00018400"/>
    </source>
</evidence>
<dbReference type="HOGENOM" id="CLU_066684_0_0_1"/>
<dbReference type="Pfam" id="PF09811">
    <property type="entry name" value="Yae1_N"/>
    <property type="match status" value="1"/>
</dbReference>
<organism evidence="13">
    <name type="scientific">Colletotrichum graminicola (strain M1.001 / M2 / FGSC 10212)</name>
    <name type="common">Maize anthracnose fungus</name>
    <name type="synonym">Glomerella graminicola</name>
    <dbReference type="NCBI Taxonomy" id="645133"/>
    <lineage>
        <taxon>Eukaryota</taxon>
        <taxon>Fungi</taxon>
        <taxon>Dikarya</taxon>
        <taxon>Ascomycota</taxon>
        <taxon>Pezizomycotina</taxon>
        <taxon>Sordariomycetes</taxon>
        <taxon>Hypocreomycetidae</taxon>
        <taxon>Glomerellales</taxon>
        <taxon>Glomerellaceae</taxon>
        <taxon>Colletotrichum</taxon>
        <taxon>Colletotrichum graminicola species complex</taxon>
    </lineage>
</organism>
<protein>
    <recommendedName>
        <fullName evidence="7">Protein YAE1</fullName>
    </recommendedName>
    <alternativeName>
        <fullName evidence="6">Protein yae1</fullName>
    </alternativeName>
</protein>
<keyword evidence="13" id="KW-1185">Reference proteome</keyword>
<evidence type="ECO:0000256" key="2">
    <source>
        <dbReference type="ARBA" id="ARBA00004123"/>
    </source>
</evidence>
<dbReference type="PANTHER" id="PTHR18829">
    <property type="entry name" value="PROTEIN YAE1 HOMOLOG"/>
    <property type="match status" value="1"/>
</dbReference>
<feature type="domain" description="Essential protein Yae1 N-terminal" evidence="11">
    <location>
        <begin position="72"/>
        <end position="110"/>
    </location>
</feature>
<dbReference type="EMBL" id="GG697335">
    <property type="protein sequence ID" value="EFQ26714.1"/>
    <property type="molecule type" value="Genomic_DNA"/>
</dbReference>
<evidence type="ECO:0000256" key="9">
    <source>
        <dbReference type="ARBA" id="ARBA00023242"/>
    </source>
</evidence>
<sequence>MHIQPIDNTEIEPFTSAMATDPRLTVVPEAQEIFDDVWGSEPGSPTNVPQHAPTGTHPGDIPRLQAEHTTAGYREGVTVAKAQSIQVGFDEGFSLGAELGSLAGQIVGILEGIAAALVGQDEAVVKAARKASDDAKTELRTDSIFTPAFWNTDGTWKFDVDEHVGEEILFSDVARAHPLIQKWTKVADAEVERWGIVLNAIGDVQEHQRQPSPERAPSSAVPQTKKPLDW</sequence>
<evidence type="ECO:0000256" key="3">
    <source>
        <dbReference type="ARBA" id="ARBA00004496"/>
    </source>
</evidence>
<dbReference type="InterPro" id="IPR038881">
    <property type="entry name" value="Yae1-like"/>
</dbReference>
<dbReference type="RefSeq" id="XP_008090734.1">
    <property type="nucleotide sequence ID" value="XM_008092543.1"/>
</dbReference>
<dbReference type="AlphaFoldDB" id="E3Q776"/>
<proteinExistence type="inferred from homology"/>
<keyword evidence="8" id="KW-0963">Cytoplasm</keyword>
<feature type="region of interest" description="Disordered" evidence="10">
    <location>
        <begin position="205"/>
        <end position="230"/>
    </location>
</feature>
<reference evidence="13" key="1">
    <citation type="journal article" date="2012" name="Nat. Genet.">
        <title>Lifestyle transitions in plant pathogenic Colletotrichum fungi deciphered by genome and transcriptome analyses.</title>
        <authorList>
            <person name="O'Connell R.J."/>
            <person name="Thon M.R."/>
            <person name="Hacquard S."/>
            <person name="Amyotte S.G."/>
            <person name="Kleemann J."/>
            <person name="Torres M.F."/>
            <person name="Damm U."/>
            <person name="Buiate E.A."/>
            <person name="Epstein L."/>
            <person name="Alkan N."/>
            <person name="Altmueller J."/>
            <person name="Alvarado-Balderrama L."/>
            <person name="Bauser C.A."/>
            <person name="Becker C."/>
            <person name="Birren B.W."/>
            <person name="Chen Z."/>
            <person name="Choi J."/>
            <person name="Crouch J.A."/>
            <person name="Duvick J.P."/>
            <person name="Farman M.A."/>
            <person name="Gan P."/>
            <person name="Heiman D."/>
            <person name="Henrissat B."/>
            <person name="Howard R.J."/>
            <person name="Kabbage M."/>
            <person name="Koch C."/>
            <person name="Kracher B."/>
            <person name="Kubo Y."/>
            <person name="Law A.D."/>
            <person name="Lebrun M.-H."/>
            <person name="Lee Y.-H."/>
            <person name="Miyara I."/>
            <person name="Moore N."/>
            <person name="Neumann U."/>
            <person name="Nordstroem K."/>
            <person name="Panaccione D.G."/>
            <person name="Panstruga R."/>
            <person name="Place M."/>
            <person name="Proctor R.H."/>
            <person name="Prusky D."/>
            <person name="Rech G."/>
            <person name="Reinhardt R."/>
            <person name="Rollins J.A."/>
            <person name="Rounsley S."/>
            <person name="Schardl C.L."/>
            <person name="Schwartz D.C."/>
            <person name="Shenoy N."/>
            <person name="Shirasu K."/>
            <person name="Sikhakolli U.R."/>
            <person name="Stueber K."/>
            <person name="Sukno S.A."/>
            <person name="Sweigard J.A."/>
            <person name="Takano Y."/>
            <person name="Takahara H."/>
            <person name="Trail F."/>
            <person name="van der Does H.C."/>
            <person name="Voll L.M."/>
            <person name="Will I."/>
            <person name="Young S."/>
            <person name="Zeng Q."/>
            <person name="Zhang J."/>
            <person name="Zhou S."/>
            <person name="Dickman M.B."/>
            <person name="Schulze-Lefert P."/>
            <person name="Ver Loren van Themaat E."/>
            <person name="Ma L.-J."/>
            <person name="Vaillancourt L.J."/>
        </authorList>
    </citation>
    <scope>NUCLEOTIDE SEQUENCE [LARGE SCALE GENOMIC DNA]</scope>
    <source>
        <strain evidence="13">M1.001 / M2 / FGSC 10212</strain>
    </source>
</reference>
<evidence type="ECO:0000256" key="4">
    <source>
        <dbReference type="ARBA" id="ARBA00007096"/>
    </source>
</evidence>
<comment type="subunit">
    <text evidence="5">May form a complex with LTO1.</text>
</comment>
<evidence type="ECO:0000256" key="8">
    <source>
        <dbReference type="ARBA" id="ARBA00022490"/>
    </source>
</evidence>
<dbReference type="InterPro" id="IPR019191">
    <property type="entry name" value="Essential_protein_Yae1_N"/>
</dbReference>
<accession>E3Q776</accession>
<dbReference type="VEuPathDB" id="FungiDB:GLRG_02534"/>
<keyword evidence="9" id="KW-0539">Nucleus</keyword>